<dbReference type="PANTHER" id="PTHR21666">
    <property type="entry name" value="PEPTIDASE-RELATED"/>
    <property type="match status" value="1"/>
</dbReference>
<dbReference type="Gene3D" id="2.70.70.10">
    <property type="entry name" value="Glucose Permease (Domain IIA)"/>
    <property type="match status" value="1"/>
</dbReference>
<dbReference type="InterPro" id="IPR050570">
    <property type="entry name" value="Cell_wall_metabolism_enzyme"/>
</dbReference>
<feature type="compositionally biased region" description="Pro residues" evidence="1">
    <location>
        <begin position="493"/>
        <end position="548"/>
    </location>
</feature>
<evidence type="ECO:0000313" key="4">
    <source>
        <dbReference type="EMBL" id="CAA9571260.1"/>
    </source>
</evidence>
<evidence type="ECO:0000256" key="2">
    <source>
        <dbReference type="SAM" id="SignalP"/>
    </source>
</evidence>
<proteinExistence type="predicted"/>
<feature type="chain" id="PRO_5027039172" evidence="2">
    <location>
        <begin position="30"/>
        <end position="682"/>
    </location>
</feature>
<dbReference type="GO" id="GO:0004222">
    <property type="term" value="F:metalloendopeptidase activity"/>
    <property type="evidence" value="ECO:0007669"/>
    <property type="project" value="TreeGrafter"/>
</dbReference>
<dbReference type="InterPro" id="IPR016047">
    <property type="entry name" value="M23ase_b-sheet_dom"/>
</dbReference>
<dbReference type="Pfam" id="PF08239">
    <property type="entry name" value="SH3_3"/>
    <property type="match status" value="4"/>
</dbReference>
<sequence length="682" mass="68295">MPAPRRMRGAIALLLVSLLLLSTTPIALADTDLDIGEGAVVANTGGDSLLLRTDAGYQFGVLGQVPLGATVTILAGPVAGDDGNLWYRVDANGSVGYLFAAYLVRGDRVTAAAVANTSARQVSEEKAVVGTGGEGLRLRDGADLAAAILTVAPESATLTITGAPRLNGGQAWYPVEYAGVEGWAVADYLGAPSAATAPVATDRQALSITIGEHVAVGNTGGWPLRLRASGNLDAGTIAAAPEGSVLRVMDGPLSDDAGNAWYAVSYDGIEGYASAAYLSWTDAALSERQPVAAAPVAIGASGRIAVSNTGGWPLRLRATSSLDGGVVAAAPEGAVLQVTDAAAFDDAGNAWYPVNYDGLHGYVGAAYVTATDAALSERQPIATAAVAAVTESGTAIARGSRVAVSNTGGWDLRIRETAGLDGAVFGAATEGAVLLVVNGPVADNEGNIWYGVDYDGVTGFARATYLAPTTAALTSRPVAVMVAAPAPAAAAPAPAPAPAAEPAPAAPAPAPAPSQAPTPAQAPAPAPTPAPQPAPSRAPAPQPTPAPSQAPERATGSFIWPAQGRFTQGYGGNSGFYGPGGHNGIDIANSVGTPIVAADAGVVTYAGWKGGLGNAVVIDHGNGFVTEYGHGSSIKVGVGQRVSRGQLIMAMGSTGNSTGSHLHFSIIRNGVYVNPMNFLPAR</sequence>
<dbReference type="PANTHER" id="PTHR21666:SF270">
    <property type="entry name" value="MUREIN HYDROLASE ACTIVATOR ENVC"/>
    <property type="match status" value="1"/>
</dbReference>
<dbReference type="InterPro" id="IPR011055">
    <property type="entry name" value="Dup_hybrid_motif"/>
</dbReference>
<feature type="domain" description="SH3b" evidence="3">
    <location>
        <begin position="124"/>
        <end position="192"/>
    </location>
</feature>
<feature type="domain" description="SH3b" evidence="3">
    <location>
        <begin position="214"/>
        <end position="282"/>
    </location>
</feature>
<dbReference type="EMBL" id="CADCWN010000158">
    <property type="protein sequence ID" value="CAA9571260.1"/>
    <property type="molecule type" value="Genomic_DNA"/>
</dbReference>
<dbReference type="SUPFAM" id="SSF51261">
    <property type="entry name" value="Duplicated hybrid motif"/>
    <property type="match status" value="1"/>
</dbReference>
<keyword evidence="2" id="KW-0732">Signal</keyword>
<feature type="domain" description="SH3b" evidence="3">
    <location>
        <begin position="304"/>
        <end position="372"/>
    </location>
</feature>
<feature type="domain" description="SH3b" evidence="3">
    <location>
        <begin position="36"/>
        <end position="107"/>
    </location>
</feature>
<feature type="region of interest" description="Disordered" evidence="1">
    <location>
        <begin position="490"/>
        <end position="553"/>
    </location>
</feature>
<feature type="signal peptide" evidence="2">
    <location>
        <begin position="1"/>
        <end position="29"/>
    </location>
</feature>
<protein>
    <submittedName>
        <fullName evidence="4">Phage endopeptidase (ACLAME 35)</fullName>
    </submittedName>
</protein>
<dbReference type="Pfam" id="PF01551">
    <property type="entry name" value="Peptidase_M23"/>
    <property type="match status" value="1"/>
</dbReference>
<evidence type="ECO:0000256" key="1">
    <source>
        <dbReference type="SAM" id="MobiDB-lite"/>
    </source>
</evidence>
<reference evidence="4" key="1">
    <citation type="submission" date="2020-02" db="EMBL/GenBank/DDBJ databases">
        <authorList>
            <person name="Meier V. D."/>
        </authorList>
    </citation>
    <scope>NUCLEOTIDE SEQUENCE</scope>
    <source>
        <strain evidence="4">AVDCRST_MAG18</strain>
    </source>
</reference>
<dbReference type="InterPro" id="IPR003646">
    <property type="entry name" value="SH3-like_bac-type"/>
</dbReference>
<dbReference type="SMART" id="SM00287">
    <property type="entry name" value="SH3b"/>
    <property type="match status" value="4"/>
</dbReference>
<name>A0A6J4V9R6_9BACT</name>
<gene>
    <name evidence="4" type="ORF">AVDCRST_MAG18-2000</name>
</gene>
<accession>A0A6J4V9R6</accession>
<dbReference type="Gene3D" id="2.30.30.40">
    <property type="entry name" value="SH3 Domains"/>
    <property type="match status" value="5"/>
</dbReference>
<dbReference type="AlphaFoldDB" id="A0A6J4V9R6"/>
<evidence type="ECO:0000259" key="3">
    <source>
        <dbReference type="SMART" id="SM00287"/>
    </source>
</evidence>
<dbReference type="CDD" id="cd12797">
    <property type="entry name" value="M23_peptidase"/>
    <property type="match status" value="1"/>
</dbReference>
<organism evidence="4">
    <name type="scientific">uncultured Thermomicrobiales bacterium</name>
    <dbReference type="NCBI Taxonomy" id="1645740"/>
    <lineage>
        <taxon>Bacteria</taxon>
        <taxon>Pseudomonadati</taxon>
        <taxon>Thermomicrobiota</taxon>
        <taxon>Thermomicrobia</taxon>
        <taxon>Thermomicrobiales</taxon>
        <taxon>environmental samples</taxon>
    </lineage>
</organism>